<evidence type="ECO:0000313" key="6">
    <source>
        <dbReference type="EMBL" id="SKB43622.1"/>
    </source>
</evidence>
<dbReference type="PANTHER" id="PTHR30404">
    <property type="entry name" value="N-ACETYLMURAMOYL-L-ALANINE AMIDASE"/>
    <property type="match status" value="1"/>
</dbReference>
<dbReference type="Proteomes" id="UP000189981">
    <property type="component" value="Unassembled WGS sequence"/>
</dbReference>
<dbReference type="GO" id="GO:0008745">
    <property type="term" value="F:N-acetylmuramoyl-L-alanine amidase activity"/>
    <property type="evidence" value="ECO:0007669"/>
    <property type="project" value="UniProtKB-EC"/>
</dbReference>
<dbReference type="SUPFAM" id="SSF53187">
    <property type="entry name" value="Zn-dependent exopeptidases"/>
    <property type="match status" value="1"/>
</dbReference>
<dbReference type="SMART" id="SM00646">
    <property type="entry name" value="Ami_3"/>
    <property type="match status" value="1"/>
</dbReference>
<protein>
    <recommendedName>
        <fullName evidence="2">N-acetylmuramoyl-L-alanine amidase</fullName>
        <ecNumber evidence="2">3.5.1.28</ecNumber>
    </recommendedName>
</protein>
<evidence type="ECO:0000256" key="1">
    <source>
        <dbReference type="ARBA" id="ARBA00001561"/>
    </source>
</evidence>
<evidence type="ECO:0000259" key="5">
    <source>
        <dbReference type="SMART" id="SM00646"/>
    </source>
</evidence>
<evidence type="ECO:0000256" key="2">
    <source>
        <dbReference type="ARBA" id="ARBA00011901"/>
    </source>
</evidence>
<dbReference type="InterPro" id="IPR002508">
    <property type="entry name" value="MurNAc-LAA_cat"/>
</dbReference>
<dbReference type="Gene3D" id="3.40.630.40">
    <property type="entry name" value="Zn-dependent exopeptidases"/>
    <property type="match status" value="1"/>
</dbReference>
<dbReference type="STRING" id="572036.SAMN05661099_1434"/>
<dbReference type="GO" id="GO:0030288">
    <property type="term" value="C:outer membrane-bounded periplasmic space"/>
    <property type="evidence" value="ECO:0007669"/>
    <property type="project" value="TreeGrafter"/>
</dbReference>
<reference evidence="7" key="1">
    <citation type="submission" date="2017-02" db="EMBL/GenBank/DDBJ databases">
        <authorList>
            <person name="Varghese N."/>
            <person name="Submissions S."/>
        </authorList>
    </citation>
    <scope>NUCLEOTIDE SEQUENCE [LARGE SCALE GENOMIC DNA]</scope>
    <source>
        <strain evidence="7">DSM 22385</strain>
    </source>
</reference>
<organism evidence="6 7">
    <name type="scientific">Daejeonella lutea</name>
    <dbReference type="NCBI Taxonomy" id="572036"/>
    <lineage>
        <taxon>Bacteria</taxon>
        <taxon>Pseudomonadati</taxon>
        <taxon>Bacteroidota</taxon>
        <taxon>Sphingobacteriia</taxon>
        <taxon>Sphingobacteriales</taxon>
        <taxon>Sphingobacteriaceae</taxon>
        <taxon>Daejeonella</taxon>
    </lineage>
</organism>
<gene>
    <name evidence="6" type="ORF">SAMN05661099_1434</name>
</gene>
<dbReference type="GO" id="GO:0009253">
    <property type="term" value="P:peptidoglycan catabolic process"/>
    <property type="evidence" value="ECO:0007669"/>
    <property type="project" value="InterPro"/>
</dbReference>
<evidence type="ECO:0000256" key="4">
    <source>
        <dbReference type="SAM" id="SignalP"/>
    </source>
</evidence>
<keyword evidence="4" id="KW-0732">Signal</keyword>
<sequence>MLLLNKIKRIGFLSCCILLTGILTSNAQKSTPLTGKVIVIDPGHGGSAATDSYRQGPTGEREEWIDLRVGILLKGLLEEKGAKVFLTRSEDVTFPLAERSKMAVDNKADFFVSIHHNATADPAVNFPIIYYHGLASENVASVEFSKHLAKNLRKHMYKTKTHVSIVSDFTIFSGSGASVLRGTYGIPGVLAEASFFTNPAEESRLKEKEHNLGEAIAFANAIETFFRKPVAAILPKTLSKFPPQFQTLQEAERMSPIARRWMQDYIDGRELMKNKDSASLQKAYDLFSQSAKSFPDSPVAGKCHKFRAVLLRKLGKTEQAIQEETRVREFYPNI</sequence>
<name>A0A1T5B8P6_9SPHI</name>
<feature type="domain" description="MurNAc-LAA" evidence="5">
    <location>
        <begin position="100"/>
        <end position="223"/>
    </location>
</feature>
<evidence type="ECO:0000313" key="7">
    <source>
        <dbReference type="Proteomes" id="UP000189981"/>
    </source>
</evidence>
<dbReference type="Pfam" id="PF01520">
    <property type="entry name" value="Amidase_3"/>
    <property type="match status" value="1"/>
</dbReference>
<proteinExistence type="predicted"/>
<accession>A0A1T5B8P6</accession>
<dbReference type="EC" id="3.5.1.28" evidence="2"/>
<dbReference type="EMBL" id="FUYR01000001">
    <property type="protein sequence ID" value="SKB43622.1"/>
    <property type="molecule type" value="Genomic_DNA"/>
</dbReference>
<evidence type="ECO:0000256" key="3">
    <source>
        <dbReference type="ARBA" id="ARBA00022801"/>
    </source>
</evidence>
<dbReference type="AlphaFoldDB" id="A0A1T5B8P6"/>
<feature type="signal peptide" evidence="4">
    <location>
        <begin position="1"/>
        <end position="27"/>
    </location>
</feature>
<dbReference type="PANTHER" id="PTHR30404:SF0">
    <property type="entry name" value="N-ACETYLMURAMOYL-L-ALANINE AMIDASE AMIC"/>
    <property type="match status" value="1"/>
</dbReference>
<keyword evidence="3" id="KW-0378">Hydrolase</keyword>
<keyword evidence="7" id="KW-1185">Reference proteome</keyword>
<dbReference type="OrthoDB" id="9772024at2"/>
<dbReference type="CDD" id="cd02696">
    <property type="entry name" value="MurNAc-LAA"/>
    <property type="match status" value="1"/>
</dbReference>
<feature type="chain" id="PRO_5013386921" description="N-acetylmuramoyl-L-alanine amidase" evidence="4">
    <location>
        <begin position="28"/>
        <end position="334"/>
    </location>
</feature>
<dbReference type="InterPro" id="IPR050695">
    <property type="entry name" value="N-acetylmuramoyl_amidase_3"/>
</dbReference>
<comment type="catalytic activity">
    <reaction evidence="1">
        <text>Hydrolyzes the link between N-acetylmuramoyl residues and L-amino acid residues in certain cell-wall glycopeptides.</text>
        <dbReference type="EC" id="3.5.1.28"/>
    </reaction>
</comment>